<keyword evidence="2" id="KW-0808">Transferase</keyword>
<dbReference type="PROSITE" id="PS50206">
    <property type="entry name" value="RHODANESE_3"/>
    <property type="match status" value="1"/>
</dbReference>
<evidence type="ECO:0000313" key="3">
    <source>
        <dbReference type="Proteomes" id="UP000293562"/>
    </source>
</evidence>
<dbReference type="OrthoDB" id="1450994at2"/>
<dbReference type="Proteomes" id="UP000293562">
    <property type="component" value="Unassembled WGS sequence"/>
</dbReference>
<keyword evidence="3" id="KW-1185">Reference proteome</keyword>
<evidence type="ECO:0000259" key="1">
    <source>
        <dbReference type="PROSITE" id="PS50206"/>
    </source>
</evidence>
<organism evidence="2 3">
    <name type="scientific">Ancylomarina subtilis</name>
    <dbReference type="NCBI Taxonomy" id="1639035"/>
    <lineage>
        <taxon>Bacteria</taxon>
        <taxon>Pseudomonadati</taxon>
        <taxon>Bacteroidota</taxon>
        <taxon>Bacteroidia</taxon>
        <taxon>Marinilabiliales</taxon>
        <taxon>Marinifilaceae</taxon>
        <taxon>Ancylomarina</taxon>
    </lineage>
</organism>
<dbReference type="AlphaFoldDB" id="A0A4Q7VMP3"/>
<gene>
    <name evidence="2" type="ORF">EV201_2266</name>
</gene>
<dbReference type="PANTHER" id="PTHR43031:SF1">
    <property type="entry name" value="PYRIDINE NUCLEOTIDE-DISULPHIDE OXIDOREDUCTASE"/>
    <property type="match status" value="1"/>
</dbReference>
<protein>
    <submittedName>
        <fullName evidence="2">Rhodanese-related sulfurtransferase</fullName>
    </submittedName>
</protein>
<dbReference type="InterPro" id="IPR001763">
    <property type="entry name" value="Rhodanese-like_dom"/>
</dbReference>
<accession>A0A4Q7VMP3</accession>
<sequence>MKRIFLISTLILLLGFTGQAQKIEFKKLSAKKFQSLIQKDNNHLLIDVSRKIDHIEGHIKGAVFAETSEKLYSILDTIPNSRSILVYCRYGKRSQKACWLIAEKYPNKIYSLTKGFEDWKAKGYKLVK</sequence>
<dbReference type="InterPro" id="IPR036873">
    <property type="entry name" value="Rhodanese-like_dom_sf"/>
</dbReference>
<dbReference type="Gene3D" id="3.40.250.10">
    <property type="entry name" value="Rhodanese-like domain"/>
    <property type="match status" value="1"/>
</dbReference>
<proteinExistence type="predicted"/>
<dbReference type="CDD" id="cd00158">
    <property type="entry name" value="RHOD"/>
    <property type="match status" value="1"/>
</dbReference>
<dbReference type="SMART" id="SM00450">
    <property type="entry name" value="RHOD"/>
    <property type="match status" value="1"/>
</dbReference>
<dbReference type="RefSeq" id="WP_130307600.1">
    <property type="nucleotide sequence ID" value="NZ_SHKN01000001.1"/>
</dbReference>
<dbReference type="EMBL" id="SHKN01000001">
    <property type="protein sequence ID" value="RZT97593.1"/>
    <property type="molecule type" value="Genomic_DNA"/>
</dbReference>
<feature type="domain" description="Rhodanese" evidence="1">
    <location>
        <begin position="39"/>
        <end position="128"/>
    </location>
</feature>
<comment type="caution">
    <text evidence="2">The sequence shown here is derived from an EMBL/GenBank/DDBJ whole genome shotgun (WGS) entry which is preliminary data.</text>
</comment>
<name>A0A4Q7VMP3_9BACT</name>
<reference evidence="2 3" key="1">
    <citation type="submission" date="2019-02" db="EMBL/GenBank/DDBJ databases">
        <title>Genomic Encyclopedia of Type Strains, Phase IV (KMG-IV): sequencing the most valuable type-strain genomes for metagenomic binning, comparative biology and taxonomic classification.</title>
        <authorList>
            <person name="Goeker M."/>
        </authorList>
    </citation>
    <scope>NUCLEOTIDE SEQUENCE [LARGE SCALE GENOMIC DNA]</scope>
    <source>
        <strain evidence="2 3">DSM 28825</strain>
    </source>
</reference>
<dbReference type="InterPro" id="IPR050229">
    <property type="entry name" value="GlpE_sulfurtransferase"/>
</dbReference>
<dbReference type="GO" id="GO:0016740">
    <property type="term" value="F:transferase activity"/>
    <property type="evidence" value="ECO:0007669"/>
    <property type="project" value="UniProtKB-KW"/>
</dbReference>
<evidence type="ECO:0000313" key="2">
    <source>
        <dbReference type="EMBL" id="RZT97593.1"/>
    </source>
</evidence>
<dbReference type="Pfam" id="PF00581">
    <property type="entry name" value="Rhodanese"/>
    <property type="match status" value="1"/>
</dbReference>
<dbReference type="SUPFAM" id="SSF52821">
    <property type="entry name" value="Rhodanese/Cell cycle control phosphatase"/>
    <property type="match status" value="1"/>
</dbReference>
<dbReference type="PANTHER" id="PTHR43031">
    <property type="entry name" value="FAD-DEPENDENT OXIDOREDUCTASE"/>
    <property type="match status" value="1"/>
</dbReference>